<dbReference type="OrthoDB" id="7378at2157"/>
<feature type="domain" description="Polymerase nucleotidyl transferase" evidence="11">
    <location>
        <begin position="39"/>
        <end position="143"/>
    </location>
</feature>
<evidence type="ECO:0000256" key="4">
    <source>
        <dbReference type="ARBA" id="ARBA00022723"/>
    </source>
</evidence>
<keyword evidence="3 10" id="KW-0548">Nucleotidyltransferase</keyword>
<feature type="binding site" evidence="10">
    <location>
        <position position="58"/>
    </location>
    <ligand>
        <name>CTP</name>
        <dbReference type="ChEBI" id="CHEBI:37563"/>
    </ligand>
</feature>
<dbReference type="InterPro" id="IPR006116">
    <property type="entry name" value="NT_2-5OAS_ClassI-CCAase"/>
</dbReference>
<dbReference type="Gene3D" id="3.30.460.10">
    <property type="entry name" value="Beta Polymerase, domain 2"/>
    <property type="match status" value="1"/>
</dbReference>
<dbReference type="Proteomes" id="UP000060778">
    <property type="component" value="Chromosome"/>
</dbReference>
<evidence type="ECO:0000256" key="6">
    <source>
        <dbReference type="ARBA" id="ARBA00022800"/>
    </source>
</evidence>
<accession>A0A0U3F2G4</accession>
<dbReference type="Pfam" id="PF09249">
    <property type="entry name" value="tRNA_NucTransf2"/>
    <property type="match status" value="1"/>
</dbReference>
<dbReference type="InterPro" id="IPR008229">
    <property type="entry name" value="CCA-adding_arc"/>
</dbReference>
<dbReference type="SUPFAM" id="SSF81301">
    <property type="entry name" value="Nucleotidyltransferase"/>
    <property type="match status" value="1"/>
</dbReference>
<feature type="binding site" evidence="10">
    <location>
        <position position="166"/>
    </location>
    <ligand>
        <name>ATP</name>
        <dbReference type="ChEBI" id="CHEBI:30616"/>
    </ligand>
</feature>
<feature type="binding site" evidence="10">
    <location>
        <position position="120"/>
    </location>
    <ligand>
        <name>Mg(2+)</name>
        <dbReference type="ChEBI" id="CHEBI:18420"/>
    </ligand>
</feature>
<dbReference type="GO" id="GO:0004810">
    <property type="term" value="F:CCA tRNA nucleotidyltransferase activity"/>
    <property type="evidence" value="ECO:0007669"/>
    <property type="project" value="UniProtKB-UniRule"/>
</dbReference>
<feature type="domain" description="tRNA nucleotidyltransferase substrate binding" evidence="12">
    <location>
        <begin position="160"/>
        <end position="275"/>
    </location>
</feature>
<sequence>MTLLHKILEESVLEKIRPTKEEYEKRDKLFRKIKEVAVRVLKDEKVEAEVTLQGSAAKETWIRNNLELDVFVLFPVSTKEWLKVTGLRIIEKIAEKIGKYEIRYAEHPYVRLKVEGVKVDLVPAFKVSDGREAITAVDRTPFHTKWVIEKLNEMGENSRDEVRLLKAFFKGIEVYGAEIKVQGFSGYVTELLVINYGGFAEALSSISQWRPPVFVDPGNFGSKAKFLHKFRGSPMVLPDPVDPNRNAAASVSLESLALASLASWRYITNPSPRFYFKPPAPDVKAERPTYLISFTLNPGYPPETIWGELKRISRSLISTLRRAGFEITRYKLWSDEEKEAAIAIEMINDVLSREVVRIGPPIWEKKHLLSFFTAHDKVLAGPWVEGDRVYLIEPRDVTSFTEFVRGVISRYRSKSINLESVEIKKILQPKTEWLRWFVYGKYWWWT</sequence>
<feature type="binding site" evidence="10">
    <location>
        <position position="175"/>
    </location>
    <ligand>
        <name>ATP</name>
        <dbReference type="ChEBI" id="CHEBI:30616"/>
    </ligand>
</feature>
<feature type="binding site" evidence="10">
    <location>
        <position position="175"/>
    </location>
    <ligand>
        <name>CTP</name>
        <dbReference type="ChEBI" id="CHEBI:37563"/>
    </ligand>
</feature>
<dbReference type="Gene3D" id="3.30.70.590">
    <property type="entry name" value="Poly(A) polymerase predicted RNA binding domain"/>
    <property type="match status" value="1"/>
</dbReference>
<dbReference type="GO" id="GO:0001680">
    <property type="term" value="P:tRNA 3'-terminal CCA addition"/>
    <property type="evidence" value="ECO:0007669"/>
    <property type="project" value="UniProtKB-UniRule"/>
</dbReference>
<dbReference type="RefSeq" id="WP_083495043.1">
    <property type="nucleotide sequence ID" value="NZ_CP006867.1"/>
</dbReference>
<comment type="cofactor">
    <cofactor evidence="10">
        <name>Mg(2+)</name>
        <dbReference type="ChEBI" id="CHEBI:18420"/>
    </cofactor>
</comment>
<comment type="similarity">
    <text evidence="10">Belongs to the tRNA nucleotidyltransferase/poly(A) polymerase family. Archaeal CCA-adding enzyme subfamily.</text>
</comment>
<feature type="domain" description="CCA-adding enzyme C-terminal" evidence="13">
    <location>
        <begin position="292"/>
        <end position="407"/>
    </location>
</feature>
<evidence type="ECO:0000259" key="11">
    <source>
        <dbReference type="Pfam" id="PF01909"/>
    </source>
</evidence>
<organism evidence="14 15">
    <name type="scientific">Ignicoccus islandicus DSM 13165</name>
    <dbReference type="NCBI Taxonomy" id="940295"/>
    <lineage>
        <taxon>Archaea</taxon>
        <taxon>Thermoproteota</taxon>
        <taxon>Thermoprotei</taxon>
        <taxon>Desulfurococcales</taxon>
        <taxon>Desulfurococcaceae</taxon>
        <taxon>Ignicoccus</taxon>
    </lineage>
</organism>
<dbReference type="GeneID" id="30680235"/>
<evidence type="ECO:0000256" key="10">
    <source>
        <dbReference type="HAMAP-Rule" id="MF_01264"/>
    </source>
</evidence>
<feature type="binding site" evidence="10">
    <location>
        <position position="55"/>
    </location>
    <ligand>
        <name>ATP</name>
        <dbReference type="ChEBI" id="CHEBI:30616"/>
    </ligand>
</feature>
<protein>
    <recommendedName>
        <fullName evidence="10">CCA-adding enzyme</fullName>
        <ecNumber evidence="10">2.7.7.72</ecNumber>
    </recommendedName>
    <alternativeName>
        <fullName evidence="10">CCA tRNA nucleotidyltransferase</fullName>
    </alternativeName>
    <alternativeName>
        <fullName evidence="10">tRNA CCA-pyrophosphorylase</fullName>
    </alternativeName>
    <alternativeName>
        <fullName evidence="10">tRNA adenylyl-/cytidylyl- transferase</fullName>
    </alternativeName>
    <alternativeName>
        <fullName evidence="10">tRNA nucleotidyltransferase</fullName>
    </alternativeName>
    <alternativeName>
        <fullName evidence="10">tRNA-NT</fullName>
    </alternativeName>
</protein>
<evidence type="ECO:0000313" key="14">
    <source>
        <dbReference type="EMBL" id="ALU11733.1"/>
    </source>
</evidence>
<keyword evidence="8 10" id="KW-0460">Magnesium</keyword>
<keyword evidence="15" id="KW-1185">Reference proteome</keyword>
<dbReference type="GO" id="GO:0000287">
    <property type="term" value="F:magnesium ion binding"/>
    <property type="evidence" value="ECO:0007669"/>
    <property type="project" value="UniProtKB-UniRule"/>
</dbReference>
<dbReference type="GO" id="GO:0000049">
    <property type="term" value="F:tRNA binding"/>
    <property type="evidence" value="ECO:0007669"/>
    <property type="project" value="UniProtKB-UniRule"/>
</dbReference>
<gene>
    <name evidence="10" type="primary">cca</name>
    <name evidence="14" type="ORF">EYM_04210</name>
</gene>
<dbReference type="InterPro" id="IPR042090">
    <property type="entry name" value="CCA_tRNA_nucleotrans_2"/>
</dbReference>
<keyword evidence="4 10" id="KW-0479">Metal-binding</keyword>
<evidence type="ECO:0000256" key="3">
    <source>
        <dbReference type="ARBA" id="ARBA00022695"/>
    </source>
</evidence>
<dbReference type="SUPFAM" id="SSF55003">
    <property type="entry name" value="PAP/Archaeal CCA-adding enzyme, C-terminal domain"/>
    <property type="match status" value="1"/>
</dbReference>
<comment type="miscellaneous">
    <text evidence="10">A single active site specifically recognizes both ATP and CTP and is responsible for their addition.</text>
</comment>
<dbReference type="GO" id="GO:0042245">
    <property type="term" value="P:RNA repair"/>
    <property type="evidence" value="ECO:0007669"/>
    <property type="project" value="UniProtKB-KW"/>
</dbReference>
<dbReference type="PIRSF" id="PIRSF005335">
    <property type="entry name" value="CCA_arch"/>
    <property type="match status" value="1"/>
</dbReference>
<reference evidence="14 15" key="1">
    <citation type="submission" date="2013-11" db="EMBL/GenBank/DDBJ databases">
        <title>Comparative genomics of Ignicoccus.</title>
        <authorList>
            <person name="Podar M."/>
        </authorList>
    </citation>
    <scope>NUCLEOTIDE SEQUENCE [LARGE SCALE GENOMIC DNA]</scope>
    <source>
        <strain evidence="14 15">DSM 13165</strain>
    </source>
</reference>
<evidence type="ECO:0000256" key="5">
    <source>
        <dbReference type="ARBA" id="ARBA00022741"/>
    </source>
</evidence>
<evidence type="ECO:0000256" key="8">
    <source>
        <dbReference type="ARBA" id="ARBA00022842"/>
    </source>
</evidence>
<dbReference type="PANTHER" id="PTHR39643">
    <property type="entry name" value="CCA-ADDING ENZYME"/>
    <property type="match status" value="1"/>
</dbReference>
<dbReference type="InterPro" id="IPR048833">
    <property type="entry name" value="CAA_C"/>
</dbReference>
<dbReference type="PATRIC" id="fig|940295.4.peg.806"/>
<dbReference type="SUPFAM" id="SSF81631">
    <property type="entry name" value="PAP/OAS1 substrate-binding domain"/>
    <property type="match status" value="1"/>
</dbReference>
<feature type="binding site" evidence="10">
    <location>
        <position position="143"/>
    </location>
    <ligand>
        <name>CTP</name>
        <dbReference type="ChEBI" id="CHEBI:37563"/>
    </ligand>
</feature>
<dbReference type="HAMAP" id="MF_01264">
    <property type="entry name" value="CCA_arch"/>
    <property type="match status" value="1"/>
</dbReference>
<dbReference type="PANTHER" id="PTHR39643:SF1">
    <property type="entry name" value="CCA-ADDING ENZYME"/>
    <property type="match status" value="1"/>
</dbReference>
<dbReference type="GO" id="GO:0005524">
    <property type="term" value="F:ATP binding"/>
    <property type="evidence" value="ECO:0007669"/>
    <property type="project" value="UniProtKB-UniRule"/>
</dbReference>
<evidence type="ECO:0000256" key="7">
    <source>
        <dbReference type="ARBA" id="ARBA00022840"/>
    </source>
</evidence>
<feature type="binding site" evidence="10">
    <location>
        <position position="166"/>
    </location>
    <ligand>
        <name>CTP</name>
        <dbReference type="ChEBI" id="CHEBI:37563"/>
    </ligand>
</feature>
<keyword evidence="2 10" id="KW-0819">tRNA processing</keyword>
<dbReference type="GO" id="GO:0160016">
    <property type="term" value="F:CCACCA tRNA nucleotidyltransferase activity"/>
    <property type="evidence" value="ECO:0007669"/>
    <property type="project" value="RHEA"/>
</dbReference>
<dbReference type="NCBIfam" id="TIGR03671">
    <property type="entry name" value="cca_archaeal"/>
    <property type="match status" value="1"/>
</dbReference>
<keyword evidence="7 10" id="KW-0067">ATP-binding</keyword>
<dbReference type="InterPro" id="IPR011068">
    <property type="entry name" value="NuclTrfase_I-like_C"/>
</dbReference>
<feature type="binding site" evidence="10">
    <location>
        <position position="58"/>
    </location>
    <ligand>
        <name>ATP</name>
        <dbReference type="ChEBI" id="CHEBI:30616"/>
    </ligand>
</feature>
<evidence type="ECO:0000313" key="15">
    <source>
        <dbReference type="Proteomes" id="UP000060778"/>
    </source>
</evidence>
<keyword evidence="6 10" id="KW-0692">RNA repair</keyword>
<dbReference type="InterPro" id="IPR002934">
    <property type="entry name" value="Polymerase_NTP_transf_dom"/>
</dbReference>
<evidence type="ECO:0000259" key="12">
    <source>
        <dbReference type="Pfam" id="PF09249"/>
    </source>
</evidence>
<dbReference type="Pfam" id="PF01909">
    <property type="entry name" value="NTP_transf_2"/>
    <property type="match status" value="1"/>
</dbReference>
<dbReference type="CDD" id="cd05400">
    <property type="entry name" value="NT_2-5OAS_ClassI-CCAase"/>
    <property type="match status" value="1"/>
</dbReference>
<feature type="binding site" evidence="10">
    <location>
        <position position="67"/>
    </location>
    <ligand>
        <name>Mg(2+)</name>
        <dbReference type="ChEBI" id="CHEBI:18420"/>
    </ligand>
</feature>
<name>A0A0U3F2G4_9CREN</name>
<keyword evidence="5 10" id="KW-0547">Nucleotide-binding</keyword>
<dbReference type="KEGG" id="iis:EYM_04210"/>
<keyword evidence="9 10" id="KW-0694">RNA-binding</keyword>
<evidence type="ECO:0000256" key="2">
    <source>
        <dbReference type="ARBA" id="ARBA00022694"/>
    </source>
</evidence>
<evidence type="ECO:0000256" key="1">
    <source>
        <dbReference type="ARBA" id="ARBA00022679"/>
    </source>
</evidence>
<dbReference type="Gene3D" id="1.10.1410.30">
    <property type="entry name" value="CCA tRNA nucleotidyltransferase, domain 2"/>
    <property type="match status" value="1"/>
</dbReference>
<evidence type="ECO:0000259" key="13">
    <source>
        <dbReference type="Pfam" id="PF21133"/>
    </source>
</evidence>
<dbReference type="Pfam" id="PF21133">
    <property type="entry name" value="CAA_C"/>
    <property type="match status" value="1"/>
</dbReference>
<comment type="function">
    <text evidence="10">Catalyzes the addition and repair of the essential 3'-terminal CCA sequence in tRNAs without using a nucleic acid template. Adds these three nucleotides in the order of C, C, and A to the tRNA nucleotide-73, using CTP and ATP as substrates and producing inorganic pyrophosphate. tRNA 3'-terminal CCA addition is required both for tRNA processing and repair. Also involved in tRNA surveillance by mediating tandem CCA addition to generate a CCACCA at the 3' terminus of unstable tRNAs. While stable tRNAs receive only 3'-terminal CCA, unstable tRNAs are marked with CCACCA and rapidly degraded.</text>
</comment>
<comment type="catalytic activity">
    <reaction evidence="10">
        <text>a tRNA with a 3' CCA end + 2 CTP + ATP = a tRNA with a 3' CCACCA end + 3 diphosphate</text>
        <dbReference type="Rhea" id="RHEA:76235"/>
        <dbReference type="Rhea" id="RHEA-COMP:10468"/>
        <dbReference type="Rhea" id="RHEA-COMP:18655"/>
        <dbReference type="ChEBI" id="CHEBI:30616"/>
        <dbReference type="ChEBI" id="CHEBI:33019"/>
        <dbReference type="ChEBI" id="CHEBI:37563"/>
        <dbReference type="ChEBI" id="CHEBI:83071"/>
        <dbReference type="ChEBI" id="CHEBI:195187"/>
    </reaction>
</comment>
<comment type="subunit">
    <text evidence="10">Homodimer.</text>
</comment>
<feature type="binding site" evidence="10">
    <location>
        <position position="143"/>
    </location>
    <ligand>
        <name>ATP</name>
        <dbReference type="ChEBI" id="CHEBI:30616"/>
    </ligand>
</feature>
<keyword evidence="1 10" id="KW-0808">Transferase</keyword>
<dbReference type="AlphaFoldDB" id="A0A0U3F2G4"/>
<dbReference type="EC" id="2.7.7.72" evidence="10"/>
<dbReference type="InterPro" id="IPR043519">
    <property type="entry name" value="NT_sf"/>
</dbReference>
<dbReference type="InterPro" id="IPR015329">
    <property type="entry name" value="tRNA_NucTransf2"/>
</dbReference>
<evidence type="ECO:0000256" key="9">
    <source>
        <dbReference type="ARBA" id="ARBA00022884"/>
    </source>
</evidence>
<dbReference type="STRING" id="940295.EYM_04210"/>
<feature type="binding site" evidence="10">
    <location>
        <position position="69"/>
    </location>
    <ligand>
        <name>Mg(2+)</name>
        <dbReference type="ChEBI" id="CHEBI:18420"/>
    </ligand>
</feature>
<comment type="catalytic activity">
    <reaction evidence="10">
        <text>a tRNA precursor + 2 CTP + ATP = a tRNA with a 3' CCA end + 3 diphosphate</text>
        <dbReference type="Rhea" id="RHEA:14433"/>
        <dbReference type="Rhea" id="RHEA-COMP:10465"/>
        <dbReference type="Rhea" id="RHEA-COMP:10468"/>
        <dbReference type="ChEBI" id="CHEBI:30616"/>
        <dbReference type="ChEBI" id="CHEBI:33019"/>
        <dbReference type="ChEBI" id="CHEBI:37563"/>
        <dbReference type="ChEBI" id="CHEBI:74896"/>
        <dbReference type="ChEBI" id="CHEBI:83071"/>
        <dbReference type="EC" id="2.7.7.72"/>
    </reaction>
</comment>
<proteinExistence type="inferred from homology"/>
<dbReference type="EMBL" id="CP006867">
    <property type="protein sequence ID" value="ALU11733.1"/>
    <property type="molecule type" value="Genomic_DNA"/>
</dbReference>
<feature type="binding site" evidence="10">
    <location>
        <position position="55"/>
    </location>
    <ligand>
        <name>CTP</name>
        <dbReference type="ChEBI" id="CHEBI:37563"/>
    </ligand>
</feature>